<comment type="caution">
    <text evidence="5">The sequence shown here is derived from an EMBL/GenBank/DDBJ whole genome shotgun (WGS) entry which is preliminary data.</text>
</comment>
<dbReference type="AlphaFoldDB" id="A0A8H3DKN6"/>
<evidence type="ECO:0008006" key="7">
    <source>
        <dbReference type="Google" id="ProtNLM"/>
    </source>
</evidence>
<dbReference type="Gene3D" id="1.50.10.10">
    <property type="match status" value="1"/>
</dbReference>
<dbReference type="PIRSF" id="PIRSF007663">
    <property type="entry name" value="UCP007663"/>
    <property type="match status" value="1"/>
</dbReference>
<evidence type="ECO:0000313" key="6">
    <source>
        <dbReference type="Proteomes" id="UP000663853"/>
    </source>
</evidence>
<dbReference type="PANTHER" id="PTHR31084:SF3">
    <property type="entry name" value="ALPHA-FUCOSIDASE A"/>
    <property type="match status" value="1"/>
</dbReference>
<dbReference type="GO" id="GO:0004560">
    <property type="term" value="F:alpha-L-fucosidase activity"/>
    <property type="evidence" value="ECO:0007669"/>
    <property type="project" value="InterPro"/>
</dbReference>
<evidence type="ECO:0000259" key="2">
    <source>
        <dbReference type="Pfam" id="PF14498"/>
    </source>
</evidence>
<dbReference type="InterPro" id="IPR027414">
    <property type="entry name" value="GH95_N_dom"/>
</dbReference>
<dbReference type="Proteomes" id="UP000663853">
    <property type="component" value="Unassembled WGS sequence"/>
</dbReference>
<accession>A0A8H3DKN6</accession>
<dbReference type="Pfam" id="PF22124">
    <property type="entry name" value="Glyco_hydro_95_cat"/>
    <property type="match status" value="2"/>
</dbReference>
<evidence type="ECO:0000313" key="5">
    <source>
        <dbReference type="EMBL" id="CAE6534922.1"/>
    </source>
</evidence>
<dbReference type="Pfam" id="PF21307">
    <property type="entry name" value="Glyco_hydro_95_C"/>
    <property type="match status" value="1"/>
</dbReference>
<reference evidence="5" key="1">
    <citation type="submission" date="2021-01" db="EMBL/GenBank/DDBJ databases">
        <authorList>
            <person name="Kaushik A."/>
        </authorList>
    </citation>
    <scope>NUCLEOTIDE SEQUENCE</scope>
    <source>
        <strain evidence="5">AG6-10EEA</strain>
    </source>
</reference>
<feature type="transmembrane region" description="Helical" evidence="1">
    <location>
        <begin position="40"/>
        <end position="58"/>
    </location>
</feature>
<feature type="domain" description="Glycosyl hydrolase family 95 catalytic" evidence="4">
    <location>
        <begin position="628"/>
        <end position="784"/>
    </location>
</feature>
<keyword evidence="1" id="KW-1133">Transmembrane helix</keyword>
<dbReference type="InterPro" id="IPR008928">
    <property type="entry name" value="6-hairpin_glycosidase_sf"/>
</dbReference>
<dbReference type="SUPFAM" id="SSF48208">
    <property type="entry name" value="Six-hairpin glycosidases"/>
    <property type="match status" value="1"/>
</dbReference>
<dbReference type="InterPro" id="IPR049053">
    <property type="entry name" value="AFCA-like_C"/>
</dbReference>
<protein>
    <recommendedName>
        <fullName evidence="7">Glycoside hydrolase family 95 protein</fullName>
    </recommendedName>
</protein>
<feature type="domain" description="Glycosyl hydrolase family 95 catalytic" evidence="4">
    <location>
        <begin position="394"/>
        <end position="625"/>
    </location>
</feature>
<proteinExistence type="predicted"/>
<dbReference type="GO" id="GO:0005975">
    <property type="term" value="P:carbohydrate metabolic process"/>
    <property type="evidence" value="ECO:0007669"/>
    <property type="project" value="InterPro"/>
</dbReference>
<evidence type="ECO:0000259" key="3">
    <source>
        <dbReference type="Pfam" id="PF21307"/>
    </source>
</evidence>
<dbReference type="PANTHER" id="PTHR31084">
    <property type="entry name" value="ALPHA-L-FUCOSIDASE 2"/>
    <property type="match status" value="1"/>
</dbReference>
<feature type="transmembrane region" description="Helical" evidence="1">
    <location>
        <begin position="79"/>
        <end position="100"/>
    </location>
</feature>
<organism evidence="5 6">
    <name type="scientific">Rhizoctonia solani</name>
    <dbReference type="NCBI Taxonomy" id="456999"/>
    <lineage>
        <taxon>Eukaryota</taxon>
        <taxon>Fungi</taxon>
        <taxon>Dikarya</taxon>
        <taxon>Basidiomycota</taxon>
        <taxon>Agaricomycotina</taxon>
        <taxon>Agaricomycetes</taxon>
        <taxon>Cantharellales</taxon>
        <taxon>Ceratobasidiaceae</taxon>
        <taxon>Rhizoctonia</taxon>
    </lineage>
</organism>
<dbReference type="Gene3D" id="2.70.98.50">
    <property type="entry name" value="putative glycoside hydrolase family protein from bacillus halodurans"/>
    <property type="match status" value="1"/>
</dbReference>
<gene>
    <name evidence="5" type="ORF">RDB_LOCUS176229</name>
</gene>
<dbReference type="InterPro" id="IPR016518">
    <property type="entry name" value="Alpha-L-fucosidase"/>
</dbReference>
<sequence>MNRKSTTLAWWHENHINPDEAQPKRRILPELPKSQGSKRTLASLLFIGGCISGIFYYLGNGANLIKFKTAALVDFQITLISFASGLWGSGVAIVVAPFGFPASGNGLWFSEPAVNWSTQYLPIGNGYLGAMVNGDPVSDRIQLNIESLWSGGPFSDSRYNGGNHQPAEQPYLASELVRIRSTIFNSSTGTIEGVDPLPADAGAYGSYSGAGYLNINRNPSGNFTGYARWLDMDQGILKTTWTEPSGSFNRTYFCANPTQACSVHTVSSIPGGFTATFSFSSLFLQPTRNITCLDSSTIQLRGYAGAPGMLYEILGRIQQSGPSNSTAECTVDAESGNTVLAVKGSTEAWFSWVGGTEYSMETGNAASGYTFKGADPHIGLVSLLAEASAQNAATALATHVADYRSALGGFSLNIGQKFDNTKTTAQLRKEYKTDVGDPYFEWLLFNYGRYMLVASTRSYLPANLQGVWARDVVAPWSADYHANINTQMNYWAAEMTNMQVTSGLWEYMAKTWAPRGTETAMILYNTTRGWVTHNEMNIFGHTGMKADRPWNSATWANYPESAAWMMIHVYDHFDYTNDIAWWRAQGWPLLKGVAQFWLDHLTEDQYSKDGTLVAAPCNSPEQPITTFEIQTKKPKLDKGIRIGSWGQIQEWKLDFDRETDLHRHLSHLIGLYPGYVLSNFKAPTDQNQGIPNLTREQVLKASEISLRARGNGTGPDADTGWGKVWRAACWAQLQNSTQFYHMLTYAIERNFGENLWSLFAPWTEDPIFQIDANFGYPAAVLNALVQAPDTSSLLDPLAVTILPALPSAWGSGSIVGARIRGGMTLDFTWSDDKAVWGRLRVDSTVRSARIVQLWYVGELVTEFTATAGLEVDFFFF</sequence>
<evidence type="ECO:0000259" key="4">
    <source>
        <dbReference type="Pfam" id="PF22124"/>
    </source>
</evidence>
<dbReference type="EMBL" id="CAJMXA010004116">
    <property type="protein sequence ID" value="CAE6534922.1"/>
    <property type="molecule type" value="Genomic_DNA"/>
</dbReference>
<feature type="domain" description="Glycosyl hydrolase family 95 N-terminal" evidence="2">
    <location>
        <begin position="107"/>
        <end position="360"/>
    </location>
</feature>
<evidence type="ECO:0000256" key="1">
    <source>
        <dbReference type="SAM" id="Phobius"/>
    </source>
</evidence>
<name>A0A8H3DKN6_9AGAM</name>
<keyword evidence="1" id="KW-0472">Membrane</keyword>
<feature type="domain" description="Alpha fucosidase A-like C-terminal" evidence="3">
    <location>
        <begin position="799"/>
        <end position="840"/>
    </location>
</feature>
<keyword evidence="1" id="KW-0812">Transmembrane</keyword>
<dbReference type="InterPro" id="IPR012341">
    <property type="entry name" value="6hp_glycosidase-like_sf"/>
</dbReference>
<dbReference type="InterPro" id="IPR054363">
    <property type="entry name" value="GH95_cat"/>
</dbReference>
<dbReference type="Pfam" id="PF14498">
    <property type="entry name" value="Glyco_hyd_65N_2"/>
    <property type="match status" value="1"/>
</dbReference>